<keyword evidence="2" id="KW-1185">Reference proteome</keyword>
<dbReference type="EMBL" id="JARJLM010000603">
    <property type="protein sequence ID" value="MDF3838557.1"/>
    <property type="molecule type" value="Genomic_DNA"/>
</dbReference>
<sequence>MERRQGARFPSETAIVQNPPLGTYALWRFGLAYQARNGQQPIFPLMFLVLPMVLHKPTLEIVLGTYKTSGLALFAGKLGARREDLLAVHDRALTLRHLTLEAIALGEQARLLSIDAQQATLRANALDEGVKAPPLPDRIKWLAPACERLGHWFAGLTAQQVVRMLNVEF</sequence>
<comment type="caution">
    <text evidence="1">The sequence shown here is derived from an EMBL/GenBank/DDBJ whole genome shotgun (WGS) entry which is preliminary data.</text>
</comment>
<dbReference type="RefSeq" id="WP_276268485.1">
    <property type="nucleotide sequence ID" value="NZ_JARJLM010000603.1"/>
</dbReference>
<gene>
    <name evidence="1" type="ORF">P3W85_37330</name>
</gene>
<accession>A0ABT6B236</accession>
<reference evidence="1 2" key="1">
    <citation type="submission" date="2023-03" db="EMBL/GenBank/DDBJ databases">
        <title>Draft assemblies of triclosan tolerant bacteria isolated from returned activated sludge.</title>
        <authorList>
            <person name="Van Hamelsveld S."/>
        </authorList>
    </citation>
    <scope>NUCLEOTIDE SEQUENCE [LARGE SCALE GENOMIC DNA]</scope>
    <source>
        <strain evidence="1 2">GW210010_S58</strain>
    </source>
</reference>
<name>A0ABT6B236_9BURK</name>
<dbReference type="Proteomes" id="UP001216674">
    <property type="component" value="Unassembled WGS sequence"/>
</dbReference>
<evidence type="ECO:0000313" key="1">
    <source>
        <dbReference type="EMBL" id="MDF3838557.1"/>
    </source>
</evidence>
<protein>
    <submittedName>
        <fullName evidence="1">DUF6521 family protein</fullName>
    </submittedName>
</protein>
<dbReference type="InterPro" id="IPR045390">
    <property type="entry name" value="ABC-3C_MC3"/>
</dbReference>
<evidence type="ECO:0000313" key="2">
    <source>
        <dbReference type="Proteomes" id="UP001216674"/>
    </source>
</evidence>
<proteinExistence type="predicted"/>
<organism evidence="1 2">
    <name type="scientific">Cupriavidus basilensis</name>
    <dbReference type="NCBI Taxonomy" id="68895"/>
    <lineage>
        <taxon>Bacteria</taxon>
        <taxon>Pseudomonadati</taxon>
        <taxon>Pseudomonadota</taxon>
        <taxon>Betaproteobacteria</taxon>
        <taxon>Burkholderiales</taxon>
        <taxon>Burkholderiaceae</taxon>
        <taxon>Cupriavidus</taxon>
    </lineage>
</organism>
<dbReference type="Pfam" id="PF20131">
    <property type="entry name" value="MC3"/>
    <property type="match status" value="1"/>
</dbReference>